<dbReference type="Pfam" id="PF13962">
    <property type="entry name" value="PGG"/>
    <property type="match status" value="1"/>
</dbReference>
<dbReference type="PANTHER" id="PTHR24177">
    <property type="entry name" value="CASKIN"/>
    <property type="match status" value="1"/>
</dbReference>
<dbReference type="PANTHER" id="PTHR24177:SF344">
    <property type="entry name" value="PGG DOMAIN-CONTAINING PROTEIN"/>
    <property type="match status" value="1"/>
</dbReference>
<feature type="transmembrane region" description="Helical" evidence="1">
    <location>
        <begin position="578"/>
        <end position="603"/>
    </location>
</feature>
<dbReference type="InterPro" id="IPR026961">
    <property type="entry name" value="PGG_dom"/>
</dbReference>
<evidence type="ECO:0000259" key="2">
    <source>
        <dbReference type="Pfam" id="PF13962"/>
    </source>
</evidence>
<evidence type="ECO:0000256" key="1">
    <source>
        <dbReference type="SAM" id="Phobius"/>
    </source>
</evidence>
<keyword evidence="1" id="KW-0812">Transmembrane</keyword>
<name>A0A7J6VPF7_THATH</name>
<gene>
    <name evidence="3" type="ORF">FRX31_023761</name>
</gene>
<dbReference type="GO" id="GO:0016020">
    <property type="term" value="C:membrane"/>
    <property type="evidence" value="ECO:0007669"/>
    <property type="project" value="TreeGrafter"/>
</dbReference>
<organism evidence="3 4">
    <name type="scientific">Thalictrum thalictroides</name>
    <name type="common">Rue-anemone</name>
    <name type="synonym">Anemone thalictroides</name>
    <dbReference type="NCBI Taxonomy" id="46969"/>
    <lineage>
        <taxon>Eukaryota</taxon>
        <taxon>Viridiplantae</taxon>
        <taxon>Streptophyta</taxon>
        <taxon>Embryophyta</taxon>
        <taxon>Tracheophyta</taxon>
        <taxon>Spermatophyta</taxon>
        <taxon>Magnoliopsida</taxon>
        <taxon>Ranunculales</taxon>
        <taxon>Ranunculaceae</taxon>
        <taxon>Thalictroideae</taxon>
        <taxon>Thalictrum</taxon>
    </lineage>
</organism>
<feature type="transmembrane region" description="Helical" evidence="1">
    <location>
        <begin position="535"/>
        <end position="558"/>
    </location>
</feature>
<evidence type="ECO:0000313" key="4">
    <source>
        <dbReference type="Proteomes" id="UP000554482"/>
    </source>
</evidence>
<feature type="transmembrane region" description="Helical" evidence="1">
    <location>
        <begin position="615"/>
        <end position="635"/>
    </location>
</feature>
<dbReference type="SMART" id="SM00248">
    <property type="entry name" value="ANK"/>
    <property type="match status" value="6"/>
</dbReference>
<keyword evidence="1" id="KW-1133">Transmembrane helix</keyword>
<accession>A0A7J6VPF7</accession>
<dbReference type="Gene3D" id="1.25.40.20">
    <property type="entry name" value="Ankyrin repeat-containing domain"/>
    <property type="match status" value="2"/>
</dbReference>
<dbReference type="Proteomes" id="UP000554482">
    <property type="component" value="Unassembled WGS sequence"/>
</dbReference>
<keyword evidence="4" id="KW-1185">Reference proteome</keyword>
<dbReference type="OrthoDB" id="1923662at2759"/>
<dbReference type="SUPFAM" id="SSF48403">
    <property type="entry name" value="Ankyrin repeat"/>
    <property type="match status" value="2"/>
</dbReference>
<reference evidence="3 4" key="1">
    <citation type="submission" date="2020-06" db="EMBL/GenBank/DDBJ databases">
        <title>Transcriptomic and genomic resources for Thalictrum thalictroides and T. hernandezii: Facilitating candidate gene discovery in an emerging model plant lineage.</title>
        <authorList>
            <person name="Arias T."/>
            <person name="Riano-Pachon D.M."/>
            <person name="Di Stilio V.S."/>
        </authorList>
    </citation>
    <scope>NUCLEOTIDE SEQUENCE [LARGE SCALE GENOMIC DNA]</scope>
    <source>
        <strain evidence="4">cv. WT478/WT964</strain>
        <tissue evidence="3">Leaves</tissue>
    </source>
</reference>
<dbReference type="AlphaFoldDB" id="A0A7J6VPF7"/>
<comment type="caution">
    <text evidence="3">The sequence shown here is derived from an EMBL/GenBank/DDBJ whole genome shotgun (WGS) entry which is preliminary data.</text>
</comment>
<feature type="domain" description="PGG" evidence="2">
    <location>
        <begin position="492"/>
        <end position="602"/>
    </location>
</feature>
<keyword evidence="1" id="KW-0472">Membrane</keyword>
<proteinExistence type="predicted"/>
<dbReference type="InterPro" id="IPR036770">
    <property type="entry name" value="Ankyrin_rpt-contain_sf"/>
</dbReference>
<evidence type="ECO:0000313" key="3">
    <source>
        <dbReference type="EMBL" id="KAF5186651.1"/>
    </source>
</evidence>
<dbReference type="InterPro" id="IPR002110">
    <property type="entry name" value="Ankyrin_rpt"/>
</dbReference>
<protein>
    <submittedName>
        <fullName evidence="3">Ankyrin repeat-containing protein</fullName>
    </submittedName>
</protein>
<sequence>MGDLYQALMNRDKDRVLKMYKDEVLKMYKEHQQCEVPLTTHHDTVLHIAAFSKQEDLLTEILKNESHIKQILTEVNSFGDTVLHEAMSTDMTTVVDMMLEAVPNLLTKQNKNGETPLFKAVQFGQTKTLKHVTERFRDSSNKEIHWRRKDDATILHVAILNESFETALELLNLNLTFVKHQDVDGCGLTCLQLLANMPLAFKSGTRFGLLRKLVYYCLPDSKRDEAPKSCSVPRDEEAAISEPTAAKFHARVISQLRIFSSKLNNKFWCCLSQGWPAIQMVWDLKKKHASALKLVKILVESDKSWMVPSQHHGMHPGDVSIFRDGFPKLSSNGELYDDSQSEDSQDDHYKEIPLHAATRHGIIEIVEVILEEYPQAIEYVNDQDANALHIAVRNRRSKVYEVLVPFIQCLPRLMMRMDCNGNSLLHQVAVLGDFQPKERPGEALHMQWEIQWFKKVKKIVPHYFLNHLNNQRLTSQELFTENRRELVVKGQEWIMRTSESCSVVAALIATVAFTSAYTVPGGTDSGKPVFLNKRPFMVFTIADAMSLSLSLTSLVIFLSIMTARFDELDFHHSLPARLVLGLTTLFLAVSSMMVAFAATLVLMIRQKLHWAAIPIYLVACYPVTIFLALQFPLYVRVAWYTIKDLARTTRCSFRN</sequence>
<dbReference type="Pfam" id="PF12796">
    <property type="entry name" value="Ank_2"/>
    <property type="match status" value="2"/>
</dbReference>
<dbReference type="EMBL" id="JABWDY010028986">
    <property type="protein sequence ID" value="KAF5186651.1"/>
    <property type="molecule type" value="Genomic_DNA"/>
</dbReference>